<dbReference type="OrthoDB" id="9812921at2"/>
<dbReference type="InterPro" id="IPR029058">
    <property type="entry name" value="AB_hydrolase_fold"/>
</dbReference>
<sequence>MQKRITRRGFLTRAAVGGAGLMVGSAGISMNTLSAEAATGSAGAPAPFRPTPAEYAALLAQQEPYEDIIRLPVYKTQIEPRWFAGGSRFWYRSDLAKARQEFVLVDAAQGTREAAFDHARLAASLSQATGKTYEGDRLPFREIAFADDGKSVLFAVDKTVWQCDLSSYVTSRSILTELPASPAVEGARREINDDGGGPAPETASPDGRWIAFVKENNAWLRDAKSGAEKPLGAQGTAERPISEMMRWSPDSQTLVAFTVNRVPVKPVYMVESSPKNGDTRGELHHHEYEQPGDDLSQFDMWIFRPETGAAVKAQIDTIDFWDGTDIRWRGDGGAQFYFERTDRGHQRFRLFEIDAQTGAAKTVIDERTQTFINSNNGYTYYPKGAPEVIYASEQDGWRHLYLYDSQTGARKNPITRGEWVVRSVERVDDDTRRIWFTASGKNQGEDPYFLHHYRVNFDGSNLVALTEGNGTHEVQYSPDRKYLIDSYSRVDLPPRHTLRRVSDGALVVALEQADASELTAAGWRTPEPFAAKGRDGRTDIWGIVVRPFHFDPAKKYPVIESIYAGPQDSFVQKSFSARNGMQTLANQGFIVVMCDGMGTRNRSKAFHDVCWRNIKDAGFPDRIAWIKAVAAKYPYCDTDRVGIYGTSAGGQNSTGALLFHPEFYHVGVSSCGCHDNRIDKRWWNEQWMGYPVGPWYKESSNIENAGRLRGKLLLMVGELDSNVPPESTLRLTDALMREDKDFDLLVLTGMDHTGGGDYGERRRRDYFVRHLLGVEPPDRNAPKAPRPPVHLTMRPVGDEAMAQTDGGPDTTIEFRNDTGKTVELFWLEGGGKRTSYGEILSGASRVLHTYAGHSWLVAVQGDAPLGVYVGESRPGIAEIHAGH</sequence>
<dbReference type="Proteomes" id="UP000287394">
    <property type="component" value="Chromosome"/>
</dbReference>
<protein>
    <submittedName>
        <fullName evidence="4">Peptidase</fullName>
    </submittedName>
</protein>
<feature type="domain" description="Peptidase S9 prolyl oligopeptidase catalytic" evidence="1">
    <location>
        <begin position="578"/>
        <end position="757"/>
    </location>
</feature>
<keyword evidence="5" id="KW-1185">Reference proteome</keyword>
<dbReference type="SUPFAM" id="SSF49468">
    <property type="entry name" value="VHL"/>
    <property type="match status" value="1"/>
</dbReference>
<dbReference type="InterPro" id="IPR006311">
    <property type="entry name" value="TAT_signal"/>
</dbReference>
<dbReference type="Pfam" id="PF00930">
    <property type="entry name" value="DPPIV_N"/>
    <property type="match status" value="1"/>
</dbReference>
<dbReference type="PANTHER" id="PTHR11731">
    <property type="entry name" value="PROTEASE FAMILY S9B,C DIPEPTIDYL-PEPTIDASE IV-RELATED"/>
    <property type="match status" value="1"/>
</dbReference>
<dbReference type="Gene3D" id="3.40.50.1820">
    <property type="entry name" value="alpha/beta hydrolase"/>
    <property type="match status" value="1"/>
</dbReference>
<evidence type="ECO:0000259" key="2">
    <source>
        <dbReference type="Pfam" id="PF00930"/>
    </source>
</evidence>
<dbReference type="KEGG" id="ccot:CCAX7_44980"/>
<dbReference type="Pfam" id="PF01847">
    <property type="entry name" value="VHL"/>
    <property type="match status" value="1"/>
</dbReference>
<name>A0A402D6I7_9BACT</name>
<dbReference type="EMBL" id="AP025739">
    <property type="protein sequence ID" value="BDI32447.1"/>
    <property type="molecule type" value="Genomic_DNA"/>
</dbReference>
<dbReference type="Pfam" id="PF00326">
    <property type="entry name" value="Peptidase_S9"/>
    <property type="match status" value="1"/>
</dbReference>
<feature type="domain" description="von Hippel-Lindau disease tumour suppressor beta" evidence="3">
    <location>
        <begin position="812"/>
        <end position="857"/>
    </location>
</feature>
<evidence type="ECO:0000313" key="4">
    <source>
        <dbReference type="EMBL" id="BDI32447.1"/>
    </source>
</evidence>
<dbReference type="SUPFAM" id="SSF53474">
    <property type="entry name" value="alpha/beta-Hydrolases"/>
    <property type="match status" value="1"/>
</dbReference>
<reference evidence="4 5" key="1">
    <citation type="journal article" date="2019" name="Int. J. Syst. Evol. Microbiol.">
        <title>Capsulimonas corticalis gen. nov., sp. nov., an aerobic capsulated bacterium, of a novel bacterial order, Capsulimonadales ord. nov., of the class Armatimonadia of the phylum Armatimonadetes.</title>
        <authorList>
            <person name="Li J."/>
            <person name="Kudo C."/>
            <person name="Tonouchi A."/>
        </authorList>
    </citation>
    <scope>NUCLEOTIDE SEQUENCE [LARGE SCALE GENOMIC DNA]</scope>
    <source>
        <strain evidence="4 5">AX-7</strain>
    </source>
</reference>
<dbReference type="InterPro" id="IPR001375">
    <property type="entry name" value="Peptidase_S9_cat"/>
</dbReference>
<evidence type="ECO:0000313" key="5">
    <source>
        <dbReference type="Proteomes" id="UP000287394"/>
    </source>
</evidence>
<dbReference type="SUPFAM" id="SSF82171">
    <property type="entry name" value="DPP6 N-terminal domain-like"/>
    <property type="match status" value="1"/>
</dbReference>
<dbReference type="RefSeq" id="WP_119325069.1">
    <property type="nucleotide sequence ID" value="NZ_AP025739.1"/>
</dbReference>
<dbReference type="NCBIfam" id="TIGR01409">
    <property type="entry name" value="TAT_signal_seq"/>
    <property type="match status" value="1"/>
</dbReference>
<dbReference type="AlphaFoldDB" id="A0A402D6I7"/>
<evidence type="ECO:0000259" key="1">
    <source>
        <dbReference type="Pfam" id="PF00326"/>
    </source>
</evidence>
<dbReference type="InterPro" id="IPR036208">
    <property type="entry name" value="VHL_sf"/>
</dbReference>
<feature type="domain" description="Dipeptidylpeptidase IV N-terminal" evidence="2">
    <location>
        <begin position="200"/>
        <end position="494"/>
    </location>
</feature>
<dbReference type="InterPro" id="IPR019546">
    <property type="entry name" value="TAT_signal_bac_arc"/>
</dbReference>
<dbReference type="PROSITE" id="PS51318">
    <property type="entry name" value="TAT"/>
    <property type="match status" value="1"/>
</dbReference>
<gene>
    <name evidence="4" type="ORF">CCAX7_44980</name>
</gene>
<dbReference type="InterPro" id="IPR050278">
    <property type="entry name" value="Serine_Prot_S9B/DPPIV"/>
</dbReference>
<dbReference type="InterPro" id="IPR037140">
    <property type="entry name" value="VHL_beta_dom_sf"/>
</dbReference>
<dbReference type="GO" id="GO:0008236">
    <property type="term" value="F:serine-type peptidase activity"/>
    <property type="evidence" value="ECO:0007669"/>
    <property type="project" value="InterPro"/>
</dbReference>
<dbReference type="InterPro" id="IPR002469">
    <property type="entry name" value="Peptidase_S9B_N"/>
</dbReference>
<dbReference type="Gene3D" id="2.140.10.30">
    <property type="entry name" value="Dipeptidylpeptidase IV, N-terminal domain"/>
    <property type="match status" value="1"/>
</dbReference>
<evidence type="ECO:0000259" key="3">
    <source>
        <dbReference type="Pfam" id="PF01847"/>
    </source>
</evidence>
<dbReference type="InterPro" id="IPR024053">
    <property type="entry name" value="VHL_beta_dom"/>
</dbReference>
<organism evidence="4 5">
    <name type="scientific">Capsulimonas corticalis</name>
    <dbReference type="NCBI Taxonomy" id="2219043"/>
    <lineage>
        <taxon>Bacteria</taxon>
        <taxon>Bacillati</taxon>
        <taxon>Armatimonadota</taxon>
        <taxon>Armatimonadia</taxon>
        <taxon>Capsulimonadales</taxon>
        <taxon>Capsulimonadaceae</taxon>
        <taxon>Capsulimonas</taxon>
    </lineage>
</organism>
<proteinExistence type="predicted"/>
<dbReference type="Gene3D" id="2.60.40.780">
    <property type="entry name" value="von Hippel-Lindau disease tumour suppressor, beta domain"/>
    <property type="match status" value="1"/>
</dbReference>
<dbReference type="GO" id="GO:0006508">
    <property type="term" value="P:proteolysis"/>
    <property type="evidence" value="ECO:0007669"/>
    <property type="project" value="InterPro"/>
</dbReference>
<accession>A0A402D6I7</accession>
<dbReference type="PANTHER" id="PTHR11731:SF118">
    <property type="entry name" value="BLR1971 PROTEIN"/>
    <property type="match status" value="1"/>
</dbReference>